<dbReference type="EMBL" id="DRNB01000347">
    <property type="protein sequence ID" value="HHJ65064.1"/>
    <property type="molecule type" value="Genomic_DNA"/>
</dbReference>
<dbReference type="AlphaFoldDB" id="A0A7C5L3V1"/>
<evidence type="ECO:0000313" key="1">
    <source>
        <dbReference type="EMBL" id="HHJ65064.1"/>
    </source>
</evidence>
<proteinExistence type="predicted"/>
<organism evidence="1">
    <name type="scientific">Aquifex aeolicus</name>
    <dbReference type="NCBI Taxonomy" id="63363"/>
    <lineage>
        <taxon>Bacteria</taxon>
        <taxon>Pseudomonadati</taxon>
        <taxon>Aquificota</taxon>
        <taxon>Aquificia</taxon>
        <taxon>Aquificales</taxon>
        <taxon>Aquificaceae</taxon>
        <taxon>Aquifex</taxon>
    </lineage>
</organism>
<name>A0A7C5L3V1_AQUAO</name>
<dbReference type="Proteomes" id="UP000885792">
    <property type="component" value="Unassembled WGS sequence"/>
</dbReference>
<protein>
    <submittedName>
        <fullName evidence="1">Uncharacterized protein</fullName>
    </submittedName>
</protein>
<reference evidence="1" key="1">
    <citation type="journal article" date="2020" name="mSystems">
        <title>Genome- and Community-Level Interaction Insights into Carbon Utilization and Element Cycling Functions of Hydrothermarchaeota in Hydrothermal Sediment.</title>
        <authorList>
            <person name="Zhou Z."/>
            <person name="Liu Y."/>
            <person name="Xu W."/>
            <person name="Pan J."/>
            <person name="Luo Z.H."/>
            <person name="Li M."/>
        </authorList>
    </citation>
    <scope>NUCLEOTIDE SEQUENCE [LARGE SCALE GENOMIC DNA]</scope>
    <source>
        <strain evidence="1">HyVt-501</strain>
    </source>
</reference>
<gene>
    <name evidence="1" type="ORF">ENJ61_09210</name>
</gene>
<accession>A0A7C5L3V1</accession>
<sequence length="74" mass="8652">MNASQRTIRETERRVKKPLEVFGNKSLDYEFLIESYKQERLKGGVKSSTVNRESEGYKKSDLNLQHLLSRTGIY</sequence>
<comment type="caution">
    <text evidence="1">The sequence shown here is derived from an EMBL/GenBank/DDBJ whole genome shotgun (WGS) entry which is preliminary data.</text>
</comment>